<keyword evidence="3" id="KW-0067">ATP-binding</keyword>
<dbReference type="OrthoDB" id="202825at2759"/>
<dbReference type="GO" id="GO:0015631">
    <property type="term" value="F:tubulin binding"/>
    <property type="evidence" value="ECO:0000318"/>
    <property type="project" value="GO_Central"/>
</dbReference>
<evidence type="ECO:0000313" key="6">
    <source>
        <dbReference type="Proteomes" id="UP000006906"/>
    </source>
</evidence>
<feature type="compositionally biased region" description="Gly residues" evidence="4">
    <location>
        <begin position="1248"/>
        <end position="1258"/>
    </location>
</feature>
<dbReference type="PROSITE" id="PS51221">
    <property type="entry name" value="TTL"/>
    <property type="match status" value="1"/>
</dbReference>
<dbReference type="STRING" id="3055.A0A2K3E812"/>
<feature type="compositionally biased region" description="Gly residues" evidence="4">
    <location>
        <begin position="544"/>
        <end position="556"/>
    </location>
</feature>
<feature type="region of interest" description="Disordered" evidence="4">
    <location>
        <begin position="930"/>
        <end position="980"/>
    </location>
</feature>
<feature type="compositionally biased region" description="Polar residues" evidence="4">
    <location>
        <begin position="1204"/>
        <end position="1213"/>
    </location>
</feature>
<feature type="compositionally biased region" description="Low complexity" evidence="4">
    <location>
        <begin position="1010"/>
        <end position="1023"/>
    </location>
</feature>
<dbReference type="ExpressionAtlas" id="A0A2K3E812">
    <property type="expression patterns" value="baseline and differential"/>
</dbReference>
<feature type="region of interest" description="Disordered" evidence="4">
    <location>
        <begin position="1204"/>
        <end position="1265"/>
    </location>
</feature>
<evidence type="ECO:0000256" key="1">
    <source>
        <dbReference type="ARBA" id="ARBA00022598"/>
    </source>
</evidence>
<dbReference type="Gene3D" id="3.30.470.20">
    <property type="entry name" value="ATP-grasp fold, B domain"/>
    <property type="match status" value="1"/>
</dbReference>
<proteinExistence type="predicted"/>
<dbReference type="InParanoid" id="A0A2K3E812"/>
<evidence type="ECO:0000256" key="3">
    <source>
        <dbReference type="ARBA" id="ARBA00022840"/>
    </source>
</evidence>
<feature type="compositionally biased region" description="Gly residues" evidence="4">
    <location>
        <begin position="888"/>
        <end position="897"/>
    </location>
</feature>
<feature type="compositionally biased region" description="Polar residues" evidence="4">
    <location>
        <begin position="1087"/>
        <end position="1100"/>
    </location>
</feature>
<feature type="compositionally biased region" description="Low complexity" evidence="4">
    <location>
        <begin position="325"/>
        <end position="348"/>
    </location>
</feature>
<feature type="compositionally biased region" description="Low complexity" evidence="4">
    <location>
        <begin position="874"/>
        <end position="885"/>
    </location>
</feature>
<feature type="compositionally biased region" description="Polar residues" evidence="4">
    <location>
        <begin position="718"/>
        <end position="743"/>
    </location>
</feature>
<feature type="region of interest" description="Disordered" evidence="4">
    <location>
        <begin position="992"/>
        <end position="1052"/>
    </location>
</feature>
<feature type="compositionally biased region" description="Polar residues" evidence="4">
    <location>
        <begin position="941"/>
        <end position="950"/>
    </location>
</feature>
<sequence length="1312" mass="134337">MNAKKREVSSRLVVNLSACKYPLVREAAERMGYTVAEDENDMWDLFWSDLSVSGDRVQRMLPFQRLNHFPGMLEICRKGALSKHMARMAARMPSEYRFYPPSLVLPDQLDELLAALRRNKSRSEQQQQQQQQGGQWGGAQQQPQAAGGPHGITTFILKPSAGTQGRGISLVQYPNQLKDVGDISSCVAQAYLGTPLLLDGFKFDLRVYALVVSVDPLRIHLYDEGLARLAAQPYQPPTPANLAAVTMHLTNYAVNKGAAGFVSSDAAPAGGGHKRPMSAVLGQLAAQHSTSVAVLRASIAEVVNKTVMAIQPLLAHSYHTSLSAASGTGSSNSNGGSSSSGHTGSSSSWGPRCSCLSPDHVSADAADPTAPCACPPSLCFELLGFDIMFDRELQPWLLEVNHSPSFASDSRLDRAVKGEMLARTLHSLQQRPETKREFMQAEARAQSERLYNSPAAVPSTRAAVGAGLRRAMSAMPRNRHLRAAAATLDELTASSAALLAAGGHVWGGGSTGGRQSSGSLSDAGPQPNPGSCPHYPHRLPTGSNGAGSGGGTGGDAADGPSRRAHSFSSVLSAFGAASADCPEGAVGVAGGGGAGGGVQDVSGGYQLVFPAAEPELRKRYCRILLQAADLFPQQRCQCAWCSRRRDICMLHSAQHQLGATARPLSAVLSAHVSSRTGYSPFSLPSGINSQQYANTNSSGGGASGASMSGHVQCPPGSTDATSRGRCSSATRRRPSSSYSNTSLCEAGAASGGDESGSESHRGAHGAAPGSGAGGEAARSSVLLSSSPPSSGLGSGGPAARPLAPSPLPASALDQPQGRPPRPNSSLHAIRQRSEGSGTAPGQALSVPVASLPACMSQSATPPANTVPPPAARLTAPGTASTAAPAQRGAGGCGGSSSGGSSDVATCWSQVAAGCSTSSAATAFPWQRHPGSNFGTGASHARTPSSESSAGSGLGDATCANDSAGHEAPHRSGSATGGSGRFGKLLEAHRVNTGEDRSTAGSAGRSEPLHHSQQARSSQRLSSAMRPALQQSLSHPQRCQVQRQQQQQQQQQQLLLGARGLGASGNSSSSSVTAAARLYGGSNGGSNGRPQRSGNTLRYGNTGTGGWQSAGKLGRDGSSRRGRPAANAGGGWDSNEGSDAEPGAPASQALRRSHSCSELEAAFARAAASAARTAGGRSSTNPSRRAGAATPANNLLATVNVHRSGSRVQLATSEQQRSHQQQGQQAEVGAATSAGPGRLLRAASAGRVRSGGSGGGGGNAESRPVAAGGGVPRVAYLGSGKSSAPVLSPGELEIMMSRVRMATTFSTFDRYVR</sequence>
<reference evidence="5 6" key="1">
    <citation type="journal article" date="2007" name="Science">
        <title>The Chlamydomonas genome reveals the evolution of key animal and plant functions.</title>
        <authorList>
            <person name="Merchant S.S."/>
            <person name="Prochnik S.E."/>
            <person name="Vallon O."/>
            <person name="Harris E.H."/>
            <person name="Karpowicz S.J."/>
            <person name="Witman G.B."/>
            <person name="Terry A."/>
            <person name="Salamov A."/>
            <person name="Fritz-Laylin L.K."/>
            <person name="Marechal-Drouard L."/>
            <person name="Marshall W.F."/>
            <person name="Qu L.H."/>
            <person name="Nelson D.R."/>
            <person name="Sanderfoot A.A."/>
            <person name="Spalding M.H."/>
            <person name="Kapitonov V.V."/>
            <person name="Ren Q."/>
            <person name="Ferris P."/>
            <person name="Lindquist E."/>
            <person name="Shapiro H."/>
            <person name="Lucas S.M."/>
            <person name="Grimwood J."/>
            <person name="Schmutz J."/>
            <person name="Cardol P."/>
            <person name="Cerutti H."/>
            <person name="Chanfreau G."/>
            <person name="Chen C.L."/>
            <person name="Cognat V."/>
            <person name="Croft M.T."/>
            <person name="Dent R."/>
            <person name="Dutcher S."/>
            <person name="Fernandez E."/>
            <person name="Fukuzawa H."/>
            <person name="Gonzalez-Ballester D."/>
            <person name="Gonzalez-Halphen D."/>
            <person name="Hallmann A."/>
            <person name="Hanikenne M."/>
            <person name="Hippler M."/>
            <person name="Inwood W."/>
            <person name="Jabbari K."/>
            <person name="Kalanon M."/>
            <person name="Kuras R."/>
            <person name="Lefebvre P.A."/>
            <person name="Lemaire S.D."/>
            <person name="Lobanov A.V."/>
            <person name="Lohr M."/>
            <person name="Manuell A."/>
            <person name="Meier I."/>
            <person name="Mets L."/>
            <person name="Mittag M."/>
            <person name="Mittelmeier T."/>
            <person name="Moroney J.V."/>
            <person name="Moseley J."/>
            <person name="Napoli C."/>
            <person name="Nedelcu A.M."/>
            <person name="Niyogi K."/>
            <person name="Novoselov S.V."/>
            <person name="Paulsen I.T."/>
            <person name="Pazour G."/>
            <person name="Purton S."/>
            <person name="Ral J.P."/>
            <person name="Riano-Pachon D.M."/>
            <person name="Riekhof W."/>
            <person name="Rymarquis L."/>
            <person name="Schroda M."/>
            <person name="Stern D."/>
            <person name="Umen J."/>
            <person name="Willows R."/>
            <person name="Wilson N."/>
            <person name="Zimmer S.L."/>
            <person name="Allmer J."/>
            <person name="Balk J."/>
            <person name="Bisova K."/>
            <person name="Chen C.J."/>
            <person name="Elias M."/>
            <person name="Gendler K."/>
            <person name="Hauser C."/>
            <person name="Lamb M.R."/>
            <person name="Ledford H."/>
            <person name="Long J.C."/>
            <person name="Minagawa J."/>
            <person name="Page M.D."/>
            <person name="Pan J."/>
            <person name="Pootakham W."/>
            <person name="Roje S."/>
            <person name="Rose A."/>
            <person name="Stahlberg E."/>
            <person name="Terauchi A.M."/>
            <person name="Yang P."/>
            <person name="Ball S."/>
            <person name="Bowler C."/>
            <person name="Dieckmann C.L."/>
            <person name="Gladyshev V.N."/>
            <person name="Green P."/>
            <person name="Jorgensen R."/>
            <person name="Mayfield S."/>
            <person name="Mueller-Roeber B."/>
            <person name="Rajamani S."/>
            <person name="Sayre R.T."/>
            <person name="Brokstein P."/>
            <person name="Dubchak I."/>
            <person name="Goodstein D."/>
            <person name="Hornick L."/>
            <person name="Huang Y.W."/>
            <person name="Jhaveri J."/>
            <person name="Luo Y."/>
            <person name="Martinez D."/>
            <person name="Ngau W.C."/>
            <person name="Otillar B."/>
            <person name="Poliakov A."/>
            <person name="Porter A."/>
            <person name="Szajkowski L."/>
            <person name="Werner G."/>
            <person name="Zhou K."/>
            <person name="Grigoriev I.V."/>
            <person name="Rokhsar D.S."/>
            <person name="Grossman A.R."/>
        </authorList>
    </citation>
    <scope>NUCLEOTIDE SEQUENCE [LARGE SCALE GENOMIC DNA]</scope>
    <source>
        <strain evidence="6">CC-503</strain>
    </source>
</reference>
<keyword evidence="2" id="KW-0547">Nucleotide-binding</keyword>
<evidence type="ECO:0000256" key="4">
    <source>
        <dbReference type="SAM" id="MobiDB-lite"/>
    </source>
</evidence>
<name>A0A2K3E812_CHLRE</name>
<evidence type="ECO:0000256" key="2">
    <source>
        <dbReference type="ARBA" id="ARBA00022741"/>
    </source>
</evidence>
<dbReference type="EMBL" id="CM008962">
    <property type="protein sequence ID" value="PNW88912.1"/>
    <property type="molecule type" value="Genomic_DNA"/>
</dbReference>
<accession>A0A2K3E812</accession>
<dbReference type="PANTHER" id="PTHR12241:SF147">
    <property type="entry name" value="TUBULIN POLYGLUTAMYLASE TTLL7"/>
    <property type="match status" value="1"/>
</dbReference>
<dbReference type="GeneID" id="5715737"/>
<keyword evidence="6" id="KW-1185">Reference proteome</keyword>
<gene>
    <name evidence="5" type="ORF">CHLRE_01g050451v5</name>
</gene>
<dbReference type="Proteomes" id="UP000006906">
    <property type="component" value="Chromosome 1"/>
</dbReference>
<feature type="region of interest" description="Disordered" evidence="4">
    <location>
        <begin position="856"/>
        <end position="900"/>
    </location>
</feature>
<feature type="compositionally biased region" description="Low complexity" evidence="4">
    <location>
        <begin position="775"/>
        <end position="812"/>
    </location>
</feature>
<feature type="region of interest" description="Disordered" evidence="4">
    <location>
        <begin position="692"/>
        <end position="844"/>
    </location>
</feature>
<dbReference type="Gramene" id="PNW88912">
    <property type="protein sequence ID" value="PNW88912"/>
    <property type="gene ID" value="CHLRE_01g050451v5"/>
</dbReference>
<dbReference type="KEGG" id="cre:CHLRE_01g050451v5"/>
<dbReference type="InterPro" id="IPR004344">
    <property type="entry name" value="TTL/TTLL_fam"/>
</dbReference>
<dbReference type="GO" id="GO:0000226">
    <property type="term" value="P:microtubule cytoskeleton organization"/>
    <property type="evidence" value="ECO:0000318"/>
    <property type="project" value="GO_Central"/>
</dbReference>
<evidence type="ECO:0000313" key="5">
    <source>
        <dbReference type="EMBL" id="PNW88912.1"/>
    </source>
</evidence>
<keyword evidence="1" id="KW-0436">Ligase</keyword>
<protein>
    <submittedName>
        <fullName evidence="5">Uncharacterized protein</fullName>
    </submittedName>
</protein>
<dbReference type="PANTHER" id="PTHR12241">
    <property type="entry name" value="TUBULIN POLYGLUTAMYLASE"/>
    <property type="match status" value="1"/>
</dbReference>
<feature type="compositionally biased region" description="Low complexity" evidence="4">
    <location>
        <begin position="1036"/>
        <end position="1052"/>
    </location>
</feature>
<feature type="compositionally biased region" description="Low complexity" evidence="4">
    <location>
        <begin position="1233"/>
        <end position="1247"/>
    </location>
</feature>
<dbReference type="SUPFAM" id="SSF56059">
    <property type="entry name" value="Glutathione synthetase ATP-binding domain-like"/>
    <property type="match status" value="1"/>
</dbReference>
<feature type="region of interest" description="Disordered" evidence="4">
    <location>
        <begin position="509"/>
        <end position="563"/>
    </location>
</feature>
<feature type="region of interest" description="Disordered" evidence="4">
    <location>
        <begin position="119"/>
        <end position="153"/>
    </location>
</feature>
<dbReference type="RefSeq" id="XP_042928865.1">
    <property type="nucleotide sequence ID" value="XM_043058951.1"/>
</dbReference>
<dbReference type="GO" id="GO:0005524">
    <property type="term" value="F:ATP binding"/>
    <property type="evidence" value="ECO:0007669"/>
    <property type="project" value="UniProtKB-KW"/>
</dbReference>
<feature type="region of interest" description="Disordered" evidence="4">
    <location>
        <begin position="325"/>
        <end position="349"/>
    </location>
</feature>
<feature type="region of interest" description="Disordered" evidence="4">
    <location>
        <begin position="1172"/>
        <end position="1192"/>
    </location>
</feature>
<dbReference type="GO" id="GO:0036064">
    <property type="term" value="C:ciliary basal body"/>
    <property type="evidence" value="ECO:0000318"/>
    <property type="project" value="GO_Central"/>
</dbReference>
<dbReference type="GO" id="GO:0070740">
    <property type="term" value="F:tubulin-glutamic acid ligase activity"/>
    <property type="evidence" value="ECO:0000318"/>
    <property type="project" value="GO_Central"/>
</dbReference>
<organism evidence="5 6">
    <name type="scientific">Chlamydomonas reinhardtii</name>
    <name type="common">Chlamydomonas smithii</name>
    <dbReference type="NCBI Taxonomy" id="3055"/>
    <lineage>
        <taxon>Eukaryota</taxon>
        <taxon>Viridiplantae</taxon>
        <taxon>Chlorophyta</taxon>
        <taxon>core chlorophytes</taxon>
        <taxon>Chlorophyceae</taxon>
        <taxon>CS clade</taxon>
        <taxon>Chlamydomonadales</taxon>
        <taxon>Chlamydomonadaceae</taxon>
        <taxon>Chlamydomonas</taxon>
    </lineage>
</organism>
<dbReference type="PaxDb" id="3055-EDP09982"/>
<dbReference type="Pfam" id="PF03133">
    <property type="entry name" value="TTL"/>
    <property type="match status" value="2"/>
</dbReference>
<feature type="compositionally biased region" description="Low complexity" evidence="4">
    <location>
        <begin position="125"/>
        <end position="147"/>
    </location>
</feature>
<feature type="region of interest" description="Disordered" evidence="4">
    <location>
        <begin position="1080"/>
        <end position="1152"/>
    </location>
</feature>